<evidence type="ECO:0000256" key="5">
    <source>
        <dbReference type="ARBA" id="ARBA00022741"/>
    </source>
</evidence>
<dbReference type="FunFam" id="3.30.360.20:FF:000002">
    <property type="entry name" value="RNA terminal phosphate cyclase-like 1"/>
    <property type="match status" value="1"/>
</dbReference>
<dbReference type="AlphaFoldDB" id="A0AAV4TGR5"/>
<dbReference type="SUPFAM" id="SSF55205">
    <property type="entry name" value="EPT/RTPC-like"/>
    <property type="match status" value="2"/>
</dbReference>
<keyword evidence="5 10" id="KW-0547">Nucleotide-binding</keyword>
<dbReference type="InterPro" id="IPR013791">
    <property type="entry name" value="RNA3'-term_phos_cycl_insert"/>
</dbReference>
<dbReference type="EMBL" id="BPLQ01009579">
    <property type="protein sequence ID" value="GIY44924.1"/>
    <property type="molecule type" value="Genomic_DNA"/>
</dbReference>
<evidence type="ECO:0000256" key="4">
    <source>
        <dbReference type="ARBA" id="ARBA00022598"/>
    </source>
</evidence>
<evidence type="ECO:0000256" key="7">
    <source>
        <dbReference type="ARBA" id="ARBA00032543"/>
    </source>
</evidence>
<keyword evidence="4" id="KW-0436">Ligase</keyword>
<gene>
    <name evidence="13" type="primary">RtcA</name>
    <name evidence="13" type="ORF">CDAR_241311</name>
</gene>
<organism evidence="13 14">
    <name type="scientific">Caerostris darwini</name>
    <dbReference type="NCBI Taxonomy" id="1538125"/>
    <lineage>
        <taxon>Eukaryota</taxon>
        <taxon>Metazoa</taxon>
        <taxon>Ecdysozoa</taxon>
        <taxon>Arthropoda</taxon>
        <taxon>Chelicerata</taxon>
        <taxon>Arachnida</taxon>
        <taxon>Araneae</taxon>
        <taxon>Araneomorphae</taxon>
        <taxon>Entelegynae</taxon>
        <taxon>Araneoidea</taxon>
        <taxon>Araneidae</taxon>
        <taxon>Caerostris</taxon>
    </lineage>
</organism>
<evidence type="ECO:0000256" key="2">
    <source>
        <dbReference type="ARBA" id="ARBA00012725"/>
    </source>
</evidence>
<evidence type="ECO:0000256" key="9">
    <source>
        <dbReference type="PIRSR" id="PIRSR005378-1"/>
    </source>
</evidence>
<feature type="domain" description="RNA 3'-terminal phosphate cyclase" evidence="11">
    <location>
        <begin position="178"/>
        <end position="364"/>
    </location>
</feature>
<dbReference type="GO" id="GO:0003963">
    <property type="term" value="F:RNA-3'-phosphate cyclase activity"/>
    <property type="evidence" value="ECO:0007669"/>
    <property type="project" value="UniProtKB-EC"/>
</dbReference>
<dbReference type="InterPro" id="IPR013792">
    <property type="entry name" value="RNA3'P_cycl/enolpyr_Trfase_a/b"/>
</dbReference>
<feature type="active site" description="Tele-AMP-histidine intermediate" evidence="9">
    <location>
        <position position="347"/>
    </location>
</feature>
<dbReference type="SUPFAM" id="SSF52913">
    <property type="entry name" value="RNA 3'-terminal phosphate cyclase, RPTC, insert domain"/>
    <property type="match status" value="1"/>
</dbReference>
<evidence type="ECO:0000256" key="10">
    <source>
        <dbReference type="PIRSR" id="PIRSR005378-2"/>
    </source>
</evidence>
<comment type="function">
    <text evidence="8">Catalyzes the conversion of 3'-phosphate to a 2',3'-cyclic phosphodiester at the end of RNA. The mechanism of action of the enzyme occurs in 3 steps: (A) adenylation of the enzyme by ATP; (B) transfer of adenylate to an RNA-N3'P to produce RNA-N3'PP5'A; (C) and attack of the adjacent 2'-hydroxyl on the 3'-phosphorus in the diester linkage to produce the cyclic end product. Likely functions in some aspects of cellular RNA processing. Function plays an important role in regulating axon regeneration by inhibiting central nervous system (CNS) axon regeneration following optic nerve injury.</text>
</comment>
<dbReference type="InterPro" id="IPR023797">
    <property type="entry name" value="RNA3'_phos_cyclase_dom"/>
</dbReference>
<evidence type="ECO:0000259" key="11">
    <source>
        <dbReference type="Pfam" id="PF01137"/>
    </source>
</evidence>
<sequence>MSQELIEIDGGTMEGGGQILRMSLAFSALLKKPIKVFNIRAGRSKPGLRPQHLAGVNLMRDITNGRLQGAQEGSTEITFKPGNIVGGKYFADPGTAGSVMLLFQVSFPCLLFADKPSELRFRGGTNADMAPQIDETLMIFKPIVKLFQADFSCTIQKKVNYYFICYQYICVKTVKNNLSIKIFEGYFPRGGGEVNFKVNTCPSHLQAVEILEAGEVVEIEGRSFVAGVLPIKMAHGTADGACRCLKSAFPNVNVKVERVKEPDHLAVGNGSGIVLKAKTSTGCLLGGSALGKRGVLVEEVGESAAKQLIDVVKNKACVDTYVQDQLVIFMALAKGKSRICIGPPTLHTKTAIYIAELMTEAKFTLIENGTEPTILECEGFGFQR</sequence>
<dbReference type="GO" id="GO:0006396">
    <property type="term" value="P:RNA processing"/>
    <property type="evidence" value="ECO:0007669"/>
    <property type="project" value="InterPro"/>
</dbReference>
<dbReference type="EC" id="6.5.1.4" evidence="2"/>
<dbReference type="PANTHER" id="PTHR11096:SF0">
    <property type="entry name" value="RNA 3'-TERMINAL PHOSPHATE CYCLASE"/>
    <property type="match status" value="1"/>
</dbReference>
<dbReference type="GO" id="GO:0005634">
    <property type="term" value="C:nucleus"/>
    <property type="evidence" value="ECO:0007669"/>
    <property type="project" value="TreeGrafter"/>
</dbReference>
<dbReference type="Proteomes" id="UP001054837">
    <property type="component" value="Unassembled WGS sequence"/>
</dbReference>
<comment type="caution">
    <text evidence="13">The sequence shown here is derived from an EMBL/GenBank/DDBJ whole genome shotgun (WGS) entry which is preliminary data.</text>
</comment>
<name>A0AAV4TGR5_9ARAC</name>
<evidence type="ECO:0000256" key="8">
    <source>
        <dbReference type="ARBA" id="ARBA00045867"/>
    </source>
</evidence>
<evidence type="ECO:0000256" key="1">
    <source>
        <dbReference type="ARBA" id="ARBA00009206"/>
    </source>
</evidence>
<reference evidence="13 14" key="1">
    <citation type="submission" date="2021-06" db="EMBL/GenBank/DDBJ databases">
        <title>Caerostris darwini draft genome.</title>
        <authorList>
            <person name="Kono N."/>
            <person name="Arakawa K."/>
        </authorList>
    </citation>
    <scope>NUCLEOTIDE SEQUENCE [LARGE SCALE GENOMIC DNA]</scope>
</reference>
<evidence type="ECO:0000256" key="6">
    <source>
        <dbReference type="ARBA" id="ARBA00024481"/>
    </source>
</evidence>
<proteinExistence type="inferred from homology"/>
<dbReference type="Gene3D" id="3.30.360.20">
    <property type="entry name" value="RNA 3'-terminal phosphate cyclase, insert domain"/>
    <property type="match status" value="1"/>
</dbReference>
<dbReference type="PANTHER" id="PTHR11096">
    <property type="entry name" value="RNA 3' TERMINAL PHOSPHATE CYCLASE"/>
    <property type="match status" value="1"/>
</dbReference>
<dbReference type="InterPro" id="IPR036553">
    <property type="entry name" value="RPTC_insert"/>
</dbReference>
<evidence type="ECO:0000313" key="14">
    <source>
        <dbReference type="Proteomes" id="UP001054837"/>
    </source>
</evidence>
<feature type="domain" description="RNA 3'-terminal phosphate cyclase insert" evidence="12">
    <location>
        <begin position="212"/>
        <end position="311"/>
    </location>
</feature>
<evidence type="ECO:0000313" key="13">
    <source>
        <dbReference type="EMBL" id="GIY44924.1"/>
    </source>
</evidence>
<keyword evidence="14" id="KW-1185">Reference proteome</keyword>
<comment type="catalytic activity">
    <reaction evidence="6">
        <text>a 3'-end 3'-phospho-ribonucleotide-RNA + ATP = a 3'-end 2',3'-cyclophospho-ribonucleotide-RNA + AMP + diphosphate</text>
        <dbReference type="Rhea" id="RHEA:23976"/>
        <dbReference type="Rhea" id="RHEA-COMP:10463"/>
        <dbReference type="Rhea" id="RHEA-COMP:10464"/>
        <dbReference type="ChEBI" id="CHEBI:30616"/>
        <dbReference type="ChEBI" id="CHEBI:33019"/>
        <dbReference type="ChEBI" id="CHEBI:83062"/>
        <dbReference type="ChEBI" id="CHEBI:83064"/>
        <dbReference type="ChEBI" id="CHEBI:456215"/>
        <dbReference type="EC" id="6.5.1.4"/>
    </reaction>
</comment>
<evidence type="ECO:0000259" key="12">
    <source>
        <dbReference type="Pfam" id="PF05189"/>
    </source>
</evidence>
<dbReference type="GO" id="GO:0005524">
    <property type="term" value="F:ATP binding"/>
    <property type="evidence" value="ECO:0007669"/>
    <property type="project" value="UniProtKB-KW"/>
</dbReference>
<feature type="binding site" evidence="10">
    <location>
        <begin position="321"/>
        <end position="325"/>
    </location>
    <ligand>
        <name>ATP</name>
        <dbReference type="ChEBI" id="CHEBI:30616"/>
    </ligand>
</feature>
<dbReference type="InterPro" id="IPR000228">
    <property type="entry name" value="RNA3'_term_phos_cyc"/>
</dbReference>
<feature type="binding site" evidence="10">
    <location>
        <position position="104"/>
    </location>
    <ligand>
        <name>ATP</name>
        <dbReference type="ChEBI" id="CHEBI:30616"/>
    </ligand>
</feature>
<keyword evidence="10" id="KW-0067">ATP-binding</keyword>
<comment type="similarity">
    <text evidence="1">Belongs to the RNA 3'-terminal cyclase family. Type 1 subfamily.</text>
</comment>
<dbReference type="Pfam" id="PF01137">
    <property type="entry name" value="RTC"/>
    <property type="match status" value="2"/>
</dbReference>
<protein>
    <recommendedName>
        <fullName evidence="3">RNA 3'-terminal phosphate cyclase</fullName>
        <ecNumber evidence="2">6.5.1.4</ecNumber>
    </recommendedName>
    <alternativeName>
        <fullName evidence="7">RNA terminal phosphate cyclase domain-containing protein 1</fullName>
    </alternativeName>
</protein>
<dbReference type="InterPro" id="IPR037136">
    <property type="entry name" value="RNA3'_phos_cyclase_dom_sf"/>
</dbReference>
<dbReference type="Pfam" id="PF05189">
    <property type="entry name" value="RTC_insert"/>
    <property type="match status" value="1"/>
</dbReference>
<evidence type="ECO:0000256" key="3">
    <source>
        <dbReference type="ARBA" id="ARBA00021428"/>
    </source>
</evidence>
<accession>A0AAV4TGR5</accession>
<dbReference type="PIRSF" id="PIRSF005378">
    <property type="entry name" value="RNA3'_term_phos_cycl_euk"/>
    <property type="match status" value="1"/>
</dbReference>
<dbReference type="Gene3D" id="3.65.10.20">
    <property type="entry name" value="RNA 3'-terminal phosphate cyclase domain"/>
    <property type="match status" value="1"/>
</dbReference>
<feature type="domain" description="RNA 3'-terminal phosphate cyclase" evidence="11">
    <location>
        <begin position="13"/>
        <end position="158"/>
    </location>
</feature>